<feature type="non-terminal residue" evidence="2">
    <location>
        <position position="1"/>
    </location>
</feature>
<name>A0A146JYA7_9EUKA</name>
<protein>
    <submittedName>
        <fullName evidence="2">Uncharacterized protein</fullName>
    </submittedName>
</protein>
<feature type="coiled-coil region" evidence="1">
    <location>
        <begin position="359"/>
        <end position="393"/>
    </location>
</feature>
<evidence type="ECO:0000313" key="2">
    <source>
        <dbReference type="EMBL" id="JAP89673.1"/>
    </source>
</evidence>
<keyword evidence="1" id="KW-0175">Coiled coil</keyword>
<dbReference type="EMBL" id="GDID01006933">
    <property type="protein sequence ID" value="JAP89673.1"/>
    <property type="molecule type" value="Transcribed_RNA"/>
</dbReference>
<dbReference type="AlphaFoldDB" id="A0A146JYA7"/>
<accession>A0A146JYA7</accession>
<gene>
    <name evidence="2" type="ORF">TPC1_30832</name>
</gene>
<evidence type="ECO:0000256" key="1">
    <source>
        <dbReference type="SAM" id="Coils"/>
    </source>
</evidence>
<reference evidence="2" key="1">
    <citation type="submission" date="2015-07" db="EMBL/GenBank/DDBJ databases">
        <title>Adaptation to a free-living lifestyle via gene acquisitions in the diplomonad Trepomonas sp. PC1.</title>
        <authorList>
            <person name="Xu F."/>
            <person name="Jerlstrom-Hultqvist J."/>
            <person name="Kolisko M."/>
            <person name="Simpson A.G.B."/>
            <person name="Roger A.J."/>
            <person name="Svard S.G."/>
            <person name="Andersson J.O."/>
        </authorList>
    </citation>
    <scope>NUCLEOTIDE SEQUENCE</scope>
    <source>
        <strain evidence="2">PC1</strain>
    </source>
</reference>
<organism evidence="2">
    <name type="scientific">Trepomonas sp. PC1</name>
    <dbReference type="NCBI Taxonomy" id="1076344"/>
    <lineage>
        <taxon>Eukaryota</taxon>
        <taxon>Metamonada</taxon>
        <taxon>Diplomonadida</taxon>
        <taxon>Hexamitidae</taxon>
        <taxon>Hexamitinae</taxon>
        <taxon>Trepomonas</taxon>
    </lineage>
</organism>
<sequence>KSTSSVVNHLQKYYSIPLTENFHLYFVNNEIKLVKYPFCYASIEVNKLTSNKCKFNFQDGVNQIYQPQFYVSILHQGMWHISYQSCVYRLEYKQNKIVLQQLGKSISPQIKYFNVFTFHGNLYQTDNENIYIFQDDDWHFVKKLPGIIYQFCNHLVIKKEISRQWHLKKINADFEEVDPNGEIKFDYKYSLVSFCAGGLIVFQTREATELMIYNIVQSQISYLNVQKSAQQDKIVKMQQQYAFNNLRMTFSGLQFPSALYQIFNQQITPQINKNLIDQEIGVFYGNQKSANVEHVLAAQMLFQKDFQQMNALILENLFKGQKPTEDFEKANQSLLQAMHRGLFKVARLCKDDAVEGNYNQKLQEAIEKQIRHIQKLKHKIHEQENEKNTIQQFKMQNREIHAKNFQNIELIRQKANEYKIENLDYVAQLLNLKEKAQDVIIHLLDIFDFGSVQRIPYQ</sequence>
<proteinExistence type="predicted"/>